<name>A0A1M6HW11_9BACE</name>
<reference evidence="3" key="1">
    <citation type="submission" date="2016-11" db="EMBL/GenBank/DDBJ databases">
        <authorList>
            <person name="Varghese N."/>
            <person name="Submissions S."/>
        </authorList>
    </citation>
    <scope>NUCLEOTIDE SEQUENCE [LARGE SCALE GENOMIC DNA]</scope>
    <source>
        <strain evidence="3">DSM 26884</strain>
    </source>
</reference>
<dbReference type="Proteomes" id="UP000184192">
    <property type="component" value="Unassembled WGS sequence"/>
</dbReference>
<evidence type="ECO:0000256" key="1">
    <source>
        <dbReference type="SAM" id="Phobius"/>
    </source>
</evidence>
<keyword evidence="3" id="KW-1185">Reference proteome</keyword>
<evidence type="ECO:0000313" key="3">
    <source>
        <dbReference type="Proteomes" id="UP000184192"/>
    </source>
</evidence>
<protein>
    <submittedName>
        <fullName evidence="2">Uncharacterized protein</fullName>
    </submittedName>
</protein>
<dbReference type="AlphaFoldDB" id="A0A1M6HW11"/>
<keyword evidence="1" id="KW-0812">Transmembrane</keyword>
<keyword evidence="1" id="KW-1133">Transmembrane helix</keyword>
<organism evidence="2 3">
    <name type="scientific">Bacteroides stercorirosoris</name>
    <dbReference type="NCBI Taxonomy" id="871324"/>
    <lineage>
        <taxon>Bacteria</taxon>
        <taxon>Pseudomonadati</taxon>
        <taxon>Bacteroidota</taxon>
        <taxon>Bacteroidia</taxon>
        <taxon>Bacteroidales</taxon>
        <taxon>Bacteroidaceae</taxon>
        <taxon>Bacteroides</taxon>
    </lineage>
</organism>
<gene>
    <name evidence="2" type="ORF">SAMN05444350_12011</name>
</gene>
<proteinExistence type="predicted"/>
<dbReference type="EMBL" id="FQZN01000020">
    <property type="protein sequence ID" value="SHJ26460.1"/>
    <property type="molecule type" value="Genomic_DNA"/>
</dbReference>
<evidence type="ECO:0000313" key="2">
    <source>
        <dbReference type="EMBL" id="SHJ26460.1"/>
    </source>
</evidence>
<keyword evidence="1" id="KW-0472">Membrane</keyword>
<feature type="transmembrane region" description="Helical" evidence="1">
    <location>
        <begin position="12"/>
        <end position="36"/>
    </location>
</feature>
<sequence>MRVNDYSPLQAMWMQTCVRLVGAKCFSIISIGLNLFSYGKCFFYSSILKNIQKQVLYRHECP</sequence>
<accession>A0A1M6HW11</accession>